<dbReference type="Proteomes" id="UP000246085">
    <property type="component" value="Chromosome BRAD3257"/>
</dbReference>
<name>A0A2U3PSY5_9BRAD</name>
<evidence type="ECO:0000256" key="1">
    <source>
        <dbReference type="SAM" id="Phobius"/>
    </source>
</evidence>
<dbReference type="AlphaFoldDB" id="A0A2U3PSY5"/>
<gene>
    <name evidence="2" type="ORF">BRAD3257_1127</name>
</gene>
<dbReference type="KEGG" id="bvz:BRAD3257_1127"/>
<keyword evidence="1" id="KW-0812">Transmembrane</keyword>
<dbReference type="EMBL" id="LS398110">
    <property type="protein sequence ID" value="SPP92267.1"/>
    <property type="molecule type" value="Genomic_DNA"/>
</dbReference>
<feature type="transmembrane region" description="Helical" evidence="1">
    <location>
        <begin position="32"/>
        <end position="52"/>
    </location>
</feature>
<sequence length="53" mass="5757">MKRPKTGDHSRAAMTKRLATVWEAAMNTPESYTVIVACVSCLTIIGMMAVGAW</sequence>
<evidence type="ECO:0000313" key="2">
    <source>
        <dbReference type="EMBL" id="SPP92267.1"/>
    </source>
</evidence>
<keyword evidence="1" id="KW-1133">Transmembrane helix</keyword>
<proteinExistence type="predicted"/>
<protein>
    <submittedName>
        <fullName evidence="2">Uncharacterized protein</fullName>
    </submittedName>
</protein>
<reference evidence="2 3" key="1">
    <citation type="submission" date="2018-03" db="EMBL/GenBank/DDBJ databases">
        <authorList>
            <person name="Gully D."/>
        </authorList>
    </citation>
    <scope>NUCLEOTIDE SEQUENCE [LARGE SCALE GENOMIC DNA]</scope>
    <source>
        <strain evidence="2">ORS3257</strain>
    </source>
</reference>
<organism evidence="2 3">
    <name type="scientific">Bradyrhizobium vignae</name>
    <dbReference type="NCBI Taxonomy" id="1549949"/>
    <lineage>
        <taxon>Bacteria</taxon>
        <taxon>Pseudomonadati</taxon>
        <taxon>Pseudomonadota</taxon>
        <taxon>Alphaproteobacteria</taxon>
        <taxon>Hyphomicrobiales</taxon>
        <taxon>Nitrobacteraceae</taxon>
        <taxon>Bradyrhizobium</taxon>
    </lineage>
</organism>
<keyword evidence="1" id="KW-0472">Membrane</keyword>
<accession>A0A2U3PSY5</accession>
<evidence type="ECO:0000313" key="3">
    <source>
        <dbReference type="Proteomes" id="UP000246085"/>
    </source>
</evidence>